<dbReference type="Proteomes" id="UP001163321">
    <property type="component" value="Chromosome 11"/>
</dbReference>
<name>A0ACC0WKZ2_9STRA</name>
<organism evidence="1 2">
    <name type="scientific">Peronosclerospora sorghi</name>
    <dbReference type="NCBI Taxonomy" id="230839"/>
    <lineage>
        <taxon>Eukaryota</taxon>
        <taxon>Sar</taxon>
        <taxon>Stramenopiles</taxon>
        <taxon>Oomycota</taxon>
        <taxon>Peronosporomycetes</taxon>
        <taxon>Peronosporales</taxon>
        <taxon>Peronosporaceae</taxon>
        <taxon>Peronosclerospora</taxon>
    </lineage>
</organism>
<keyword evidence="2" id="KW-1185">Reference proteome</keyword>
<evidence type="ECO:0000313" key="1">
    <source>
        <dbReference type="EMBL" id="KAI9919540.1"/>
    </source>
</evidence>
<comment type="caution">
    <text evidence="1">The sequence shown here is derived from an EMBL/GenBank/DDBJ whole genome shotgun (WGS) entry which is preliminary data.</text>
</comment>
<accession>A0ACC0WKZ2</accession>
<sequence length="207" mass="23138">MDVRSEYESAVKAKEALEEEIQAYVTELHSGTNPGLHGPLVDAEGFPRADVDVFRVRQLRHIVAIKQTDHRDVMNKIEHLLPQVFSAKSSGSSIHAASPTLETQRKETVEHVKPEDAEIQAFARVERVQPGSPAEMAGLQSHDLILRFGTAEARNHRNLVAIKDIVERSIGSEIRVLIRRERQVMTLKLTPQTWNGPGVLGCVFQPE</sequence>
<protein>
    <submittedName>
        <fullName evidence="1">Uncharacterized protein</fullName>
    </submittedName>
</protein>
<proteinExistence type="predicted"/>
<gene>
    <name evidence="1" type="ORF">PsorP6_017317</name>
</gene>
<dbReference type="EMBL" id="CM047590">
    <property type="protein sequence ID" value="KAI9919540.1"/>
    <property type="molecule type" value="Genomic_DNA"/>
</dbReference>
<evidence type="ECO:0000313" key="2">
    <source>
        <dbReference type="Proteomes" id="UP001163321"/>
    </source>
</evidence>
<reference evidence="1 2" key="1">
    <citation type="journal article" date="2022" name="bioRxiv">
        <title>The genome of the oomycete Peronosclerospora sorghi, a cosmopolitan pathogen of maize and sorghum, is inflated with dispersed pseudogenes.</title>
        <authorList>
            <person name="Fletcher K."/>
            <person name="Martin F."/>
            <person name="Isakeit T."/>
            <person name="Cavanaugh K."/>
            <person name="Magill C."/>
            <person name="Michelmore R."/>
        </authorList>
    </citation>
    <scope>NUCLEOTIDE SEQUENCE [LARGE SCALE GENOMIC DNA]</scope>
    <source>
        <strain evidence="1">P6</strain>
    </source>
</reference>